<dbReference type="Pfam" id="PF05725">
    <property type="entry name" value="FNIP"/>
    <property type="match status" value="1"/>
</dbReference>
<dbReference type="KEGG" id="dfa:DFA_00655"/>
<dbReference type="InterPro" id="IPR051251">
    <property type="entry name" value="STK_FNIP-Repeat"/>
</dbReference>
<evidence type="ECO:0000313" key="2">
    <source>
        <dbReference type="Proteomes" id="UP000007797"/>
    </source>
</evidence>
<gene>
    <name evidence="1" type="ORF">DFA_00655</name>
</gene>
<keyword evidence="2" id="KW-1185">Reference proteome</keyword>
<protein>
    <submittedName>
        <fullName evidence="1">Uncharacterized protein</fullName>
    </submittedName>
</protein>
<organism evidence="1 2">
    <name type="scientific">Cavenderia fasciculata</name>
    <name type="common">Slime mold</name>
    <name type="synonym">Dictyostelium fasciculatum</name>
    <dbReference type="NCBI Taxonomy" id="261658"/>
    <lineage>
        <taxon>Eukaryota</taxon>
        <taxon>Amoebozoa</taxon>
        <taxon>Evosea</taxon>
        <taxon>Eumycetozoa</taxon>
        <taxon>Dictyostelia</taxon>
        <taxon>Acytosteliales</taxon>
        <taxon>Cavenderiaceae</taxon>
        <taxon>Cavenderia</taxon>
    </lineage>
</organism>
<name>F4PT01_CACFS</name>
<dbReference type="InterPro" id="IPR008615">
    <property type="entry name" value="FNIP"/>
</dbReference>
<dbReference type="SUPFAM" id="SSF52058">
    <property type="entry name" value="L domain-like"/>
    <property type="match status" value="1"/>
</dbReference>
<proteinExistence type="predicted"/>
<dbReference type="Proteomes" id="UP000007797">
    <property type="component" value="Unassembled WGS sequence"/>
</dbReference>
<accession>F4PT01</accession>
<dbReference type="AlphaFoldDB" id="F4PT01"/>
<dbReference type="PANTHER" id="PTHR32134:SF169">
    <property type="entry name" value="FNIP REPEAT-CONTAINING PROTEIN-RELATED"/>
    <property type="match status" value="1"/>
</dbReference>
<dbReference type="OrthoDB" id="7600006at2759"/>
<dbReference type="PANTHER" id="PTHR32134">
    <property type="entry name" value="FNIP REPEAT-CONTAINING PROTEIN"/>
    <property type="match status" value="1"/>
</dbReference>
<reference evidence="2" key="1">
    <citation type="journal article" date="2011" name="Genome Res.">
        <title>Phylogeny-wide analysis of social amoeba genomes highlights ancient origins for complex intercellular communication.</title>
        <authorList>
            <person name="Heidel A.J."/>
            <person name="Lawal H.M."/>
            <person name="Felder M."/>
            <person name="Schilde C."/>
            <person name="Helps N.R."/>
            <person name="Tunggal B."/>
            <person name="Rivero F."/>
            <person name="John U."/>
            <person name="Schleicher M."/>
            <person name="Eichinger L."/>
            <person name="Platzer M."/>
            <person name="Noegel A.A."/>
            <person name="Schaap P."/>
            <person name="Gloeckner G."/>
        </authorList>
    </citation>
    <scope>NUCLEOTIDE SEQUENCE [LARGE SCALE GENOMIC DNA]</scope>
    <source>
        <strain evidence="2">SH3</strain>
    </source>
</reference>
<sequence length="635" mass="72158">MDVWEKQRKMIIRIMNIDNNDNDNDDQQQQQQEIDYITTKIPTIILLDIINRIEDNVDLISCLLTCKKLYEKIRLQYSHSIRFKGLQYIGKRKDYTSSDDDHSLDYFTPLVYKMGRCMPSFRGILQNTLSNQLVIAKKSPELLNAVSDISKRLNNFYVIDGVLHDDESTNGQSSQQSMSFNFDNQQQYNNQVSKVLLVSRYDPLDYITLPSSTRQLIIEQSNGDLSTFKNLESFIPSTVEHLEIDCECLDLSSTSNQVIPNTIKSLVIHLDDSIDQIGDYENEICLPSGLESLTLRFGRTIPFNQLPFNHLLSLTTLEFTSKTVTTGVLPTSLTSLKINLENPPPTDFFKPLPNLVTLHVQIFFIRRDSFIMDLESLQYLESLKFSTSQKVDINLPVSESLICLSLPFNSTKISHLPKSLEICDISYERLMALVQTTPLPTSLHKLQIQNCPHGVPVGVIPNSVKVLSFASISTALIVEGSIPSSVEKLGLGRYNGPTSPSFLPDSIKHLTWRRGIARTESLPKNLETLTWKPLMILSFGAPDKLDDIINHTKVQELNLTLSSSSQVWVQLAIQRLDNDNSNVMMVDNQSIFGGFFKQKRMEDGKYGPLYLVYHKDGKESTYFSYEIPTTKINKE</sequence>
<dbReference type="RefSeq" id="XP_004358640.1">
    <property type="nucleotide sequence ID" value="XM_004358583.1"/>
</dbReference>
<dbReference type="GeneID" id="14873959"/>
<evidence type="ECO:0000313" key="1">
    <source>
        <dbReference type="EMBL" id="EGG20790.1"/>
    </source>
</evidence>
<dbReference type="EMBL" id="GL883010">
    <property type="protein sequence ID" value="EGG20790.1"/>
    <property type="molecule type" value="Genomic_DNA"/>
</dbReference>